<dbReference type="RefSeq" id="WP_265424684.1">
    <property type="nucleotide sequence ID" value="NZ_JAPFPW010000007.1"/>
</dbReference>
<dbReference type="EMBL" id="JAPFPW010000007">
    <property type="protein sequence ID" value="MCW7753814.1"/>
    <property type="molecule type" value="Genomic_DNA"/>
</dbReference>
<reference evidence="2 3" key="1">
    <citation type="submission" date="2022-11" db="EMBL/GenBank/DDBJ databases">
        <title>Desulfobotulus tamanensis H1 sp. nov. - anaerobic, alkaliphilic, sulphate reducing bacterium isolated from terrestrial mud volcano.</title>
        <authorList>
            <person name="Frolova A."/>
            <person name="Merkel A.Y."/>
            <person name="Slobodkin A.I."/>
        </authorList>
    </citation>
    <scope>NUCLEOTIDE SEQUENCE [LARGE SCALE GENOMIC DNA]</scope>
    <source>
        <strain evidence="2 3">H1</strain>
    </source>
</reference>
<protein>
    <recommendedName>
        <fullName evidence="4">Glycine zipper family protein</fullName>
    </recommendedName>
</protein>
<proteinExistence type="predicted"/>
<name>A0ABT3N8N3_9BACT</name>
<evidence type="ECO:0008006" key="4">
    <source>
        <dbReference type="Google" id="ProtNLM"/>
    </source>
</evidence>
<dbReference type="Proteomes" id="UP001209681">
    <property type="component" value="Unassembled WGS sequence"/>
</dbReference>
<evidence type="ECO:0000313" key="2">
    <source>
        <dbReference type="EMBL" id="MCW7753814.1"/>
    </source>
</evidence>
<keyword evidence="3" id="KW-1185">Reference proteome</keyword>
<feature type="transmembrane region" description="Helical" evidence="1">
    <location>
        <begin position="168"/>
        <end position="189"/>
    </location>
</feature>
<keyword evidence="1" id="KW-0812">Transmembrane</keyword>
<feature type="transmembrane region" description="Helical" evidence="1">
    <location>
        <begin position="195"/>
        <end position="215"/>
    </location>
</feature>
<evidence type="ECO:0000313" key="3">
    <source>
        <dbReference type="Proteomes" id="UP001209681"/>
    </source>
</evidence>
<organism evidence="2 3">
    <name type="scientific">Desulfobotulus pelophilus</name>
    <dbReference type="NCBI Taxonomy" id="2823377"/>
    <lineage>
        <taxon>Bacteria</taxon>
        <taxon>Pseudomonadati</taxon>
        <taxon>Thermodesulfobacteriota</taxon>
        <taxon>Desulfobacteria</taxon>
        <taxon>Desulfobacterales</taxon>
        <taxon>Desulfobacteraceae</taxon>
        <taxon>Desulfobotulus</taxon>
    </lineage>
</organism>
<gene>
    <name evidence="2" type="ORF">OOT00_07445</name>
</gene>
<keyword evidence="1" id="KW-0472">Membrane</keyword>
<sequence>MKLYPFFYPDKYSAPLLLILFSIIISGCGITGHQVVKHREPQTYRENFIPGLESGEARHKIRVAVIGQGLAPEKGSPQQRRLMAERASVLDGYRQLSERLAGTIMQVYSEAGHNTLNRDLIISETNAYLRGARTFESSYEDGLATTRVEVFISPRELKFYHGSELSRMLMGALAGASIGAVAGGAAGVLTNSSDAVIYQTMGVAAGAGAAGGAMLSTQ</sequence>
<dbReference type="PROSITE" id="PS51257">
    <property type="entry name" value="PROKAR_LIPOPROTEIN"/>
    <property type="match status" value="1"/>
</dbReference>
<keyword evidence="1" id="KW-1133">Transmembrane helix</keyword>
<accession>A0ABT3N8N3</accession>
<feature type="transmembrane region" description="Helical" evidence="1">
    <location>
        <begin position="12"/>
        <end position="36"/>
    </location>
</feature>
<evidence type="ECO:0000256" key="1">
    <source>
        <dbReference type="SAM" id="Phobius"/>
    </source>
</evidence>
<comment type="caution">
    <text evidence="2">The sequence shown here is derived from an EMBL/GenBank/DDBJ whole genome shotgun (WGS) entry which is preliminary data.</text>
</comment>